<organism evidence="1 2">
    <name type="scientific">Bradyrhizobium ivorense</name>
    <dbReference type="NCBI Taxonomy" id="2511166"/>
    <lineage>
        <taxon>Bacteria</taxon>
        <taxon>Pseudomonadati</taxon>
        <taxon>Pseudomonadota</taxon>
        <taxon>Alphaproteobacteria</taxon>
        <taxon>Hyphomicrobiales</taxon>
        <taxon>Nitrobacteraceae</taxon>
        <taxon>Bradyrhizobium</taxon>
    </lineage>
</organism>
<dbReference type="AlphaFoldDB" id="A0A508TV76"/>
<dbReference type="Proteomes" id="UP000328092">
    <property type="component" value="Unassembled WGS sequence"/>
</dbReference>
<keyword evidence="2" id="KW-1185">Reference proteome</keyword>
<accession>A0A508TV76</accession>
<sequence length="221" mass="24480">MLAQTAAHEPGESQPKLAVLDPARARTTEPLWNPYISAPALISYSNGGPVILGVRPTCWAARERDQVMSLYAQHTSTALAERLRDAYAVTAEFMADIVRQSCRRFPSAGQSVKSSRVERLILSGAWTDAALALIDLELPQWQVRRLVYDEGEWHCALSRQRELPDWLDQSVETNHADLALAILSAFVEAQRISAPESRPSVPSVRRDAGALYEPLLTDNFG</sequence>
<dbReference type="EMBL" id="CAADFC020000030">
    <property type="protein sequence ID" value="VIO78281.1"/>
    <property type="molecule type" value="Genomic_DNA"/>
</dbReference>
<proteinExistence type="predicted"/>
<reference evidence="1" key="1">
    <citation type="submission" date="2019-02" db="EMBL/GenBank/DDBJ databases">
        <authorList>
            <person name="Pothier F.J."/>
        </authorList>
    </citation>
    <scope>NUCLEOTIDE SEQUENCE</scope>
    <source>
        <strain evidence="1">CI-1B</strain>
    </source>
</reference>
<comment type="caution">
    <text evidence="1">The sequence shown here is derived from an EMBL/GenBank/DDBJ whole genome shotgun (WGS) entry which is preliminary data.</text>
</comment>
<protein>
    <submittedName>
        <fullName evidence="1">Uncharacterized protein</fullName>
    </submittedName>
</protein>
<evidence type="ECO:0000313" key="1">
    <source>
        <dbReference type="EMBL" id="VIO78281.1"/>
    </source>
</evidence>
<name>A0A508TV76_9BRAD</name>
<evidence type="ECO:0000313" key="2">
    <source>
        <dbReference type="Proteomes" id="UP000328092"/>
    </source>
</evidence>
<gene>
    <name evidence="1" type="ORF">CI1B_73270</name>
</gene>